<proteinExistence type="predicted"/>
<gene>
    <name evidence="2" type="ORF">AVDCRST_MAG53-1340</name>
</gene>
<name>A0A6J4RE78_9ACTN</name>
<sequence length="130" mass="14795">DSEDREDRRPVAGGALPGGLQRPAQGRHGAPVHQRPHGERRRRLPLRWLPDPAVLGRHEVRVRLGLAVVHRGRRQRGRDVEVRPLAVHEAHRGALRHLRRPPRARLRRRPPGPRRPALLHQRRGAGGRGL</sequence>
<feature type="compositionally biased region" description="Basic residues" evidence="1">
    <location>
        <begin position="93"/>
        <end position="112"/>
    </location>
</feature>
<feature type="compositionally biased region" description="Basic residues" evidence="1">
    <location>
        <begin position="120"/>
        <end position="130"/>
    </location>
</feature>
<feature type="compositionally biased region" description="Basic and acidic residues" evidence="1">
    <location>
        <begin position="1"/>
        <end position="10"/>
    </location>
</feature>
<keyword evidence="2" id="KW-0560">Oxidoreductase</keyword>
<dbReference type="EC" id="1.8.4.12" evidence="2"/>
<reference evidence="2" key="1">
    <citation type="submission" date="2020-02" db="EMBL/GenBank/DDBJ databases">
        <authorList>
            <person name="Meier V. D."/>
        </authorList>
    </citation>
    <scope>NUCLEOTIDE SEQUENCE</scope>
    <source>
        <strain evidence="2">AVDCRST_MAG53</strain>
    </source>
</reference>
<dbReference type="GO" id="GO:0033743">
    <property type="term" value="F:peptide-methionine (R)-S-oxide reductase activity"/>
    <property type="evidence" value="ECO:0007669"/>
    <property type="project" value="UniProtKB-EC"/>
</dbReference>
<feature type="region of interest" description="Disordered" evidence="1">
    <location>
        <begin position="89"/>
        <end position="130"/>
    </location>
</feature>
<feature type="non-terminal residue" evidence="2">
    <location>
        <position position="1"/>
    </location>
</feature>
<feature type="region of interest" description="Disordered" evidence="1">
    <location>
        <begin position="1"/>
        <end position="44"/>
    </location>
</feature>
<evidence type="ECO:0000256" key="1">
    <source>
        <dbReference type="SAM" id="MobiDB-lite"/>
    </source>
</evidence>
<dbReference type="EMBL" id="CADCVR010000001">
    <property type="protein sequence ID" value="CAA9471546.1"/>
    <property type="molecule type" value="Genomic_DNA"/>
</dbReference>
<organism evidence="2">
    <name type="scientific">uncultured Solirubrobacteraceae bacterium</name>
    <dbReference type="NCBI Taxonomy" id="1162706"/>
    <lineage>
        <taxon>Bacteria</taxon>
        <taxon>Bacillati</taxon>
        <taxon>Actinomycetota</taxon>
        <taxon>Thermoleophilia</taxon>
        <taxon>Solirubrobacterales</taxon>
        <taxon>Solirubrobacteraceae</taxon>
        <taxon>environmental samples</taxon>
    </lineage>
</organism>
<feature type="non-terminal residue" evidence="2">
    <location>
        <position position="130"/>
    </location>
</feature>
<accession>A0A6J4RE78</accession>
<feature type="compositionally biased region" description="Basic residues" evidence="1">
    <location>
        <begin position="34"/>
        <end position="44"/>
    </location>
</feature>
<dbReference type="AlphaFoldDB" id="A0A6J4RE78"/>
<evidence type="ECO:0000313" key="2">
    <source>
        <dbReference type="EMBL" id="CAA9471546.1"/>
    </source>
</evidence>
<protein>
    <submittedName>
        <fullName evidence="2">Peptide-methionine (R)-S-oxide reductase MsrB</fullName>
        <ecNumber evidence="2">1.8.4.12</ecNumber>
    </submittedName>
</protein>